<name>A0A3P6RA25_CYLGO</name>
<sequence>MLRGDYQGQTASASSKFRELLINRQGTEAVKKTVKEMPSYIYASSFKLSLDDLQTCNAVELDEIAFVTFPFVAAAALSPPPLAAGSLLGYWLCLRLIADSRHLSTTNIRIAQKIASMTKHIWAFKAAEIFTMKCHNGLASRIQYFRNDGMFNLSDTTLEMRLVGISSFMMGEIQCAILDRYMRLVEVSERKDDSPSKPLMSVENFTRQWSMDGPEPFVKVNNAQDFAHFNLV</sequence>
<evidence type="ECO:0000313" key="2">
    <source>
        <dbReference type="Proteomes" id="UP000271889"/>
    </source>
</evidence>
<dbReference type="AlphaFoldDB" id="A0A3P6RA25"/>
<reference evidence="1 2" key="1">
    <citation type="submission" date="2018-11" db="EMBL/GenBank/DDBJ databases">
        <authorList>
            <consortium name="Pathogen Informatics"/>
        </authorList>
    </citation>
    <scope>NUCLEOTIDE SEQUENCE [LARGE SCALE GENOMIC DNA]</scope>
</reference>
<keyword evidence="2" id="KW-1185">Reference proteome</keyword>
<dbReference type="Proteomes" id="UP000271889">
    <property type="component" value="Unassembled WGS sequence"/>
</dbReference>
<gene>
    <name evidence="1" type="ORF">CGOC_LOCUS3421</name>
</gene>
<proteinExistence type="predicted"/>
<organism evidence="1 2">
    <name type="scientific">Cylicostephanus goldi</name>
    <name type="common">Nematode worm</name>
    <dbReference type="NCBI Taxonomy" id="71465"/>
    <lineage>
        <taxon>Eukaryota</taxon>
        <taxon>Metazoa</taxon>
        <taxon>Ecdysozoa</taxon>
        <taxon>Nematoda</taxon>
        <taxon>Chromadorea</taxon>
        <taxon>Rhabditida</taxon>
        <taxon>Rhabditina</taxon>
        <taxon>Rhabditomorpha</taxon>
        <taxon>Strongyloidea</taxon>
        <taxon>Strongylidae</taxon>
        <taxon>Cylicostephanus</taxon>
    </lineage>
</organism>
<dbReference type="EMBL" id="UYRV01008621">
    <property type="protein sequence ID" value="VDK55777.1"/>
    <property type="molecule type" value="Genomic_DNA"/>
</dbReference>
<evidence type="ECO:0000313" key="1">
    <source>
        <dbReference type="EMBL" id="VDK55777.1"/>
    </source>
</evidence>
<accession>A0A3P6RA25</accession>
<protein>
    <submittedName>
        <fullName evidence="1">Uncharacterized protein</fullName>
    </submittedName>
</protein>